<dbReference type="Proteomes" id="UP000290037">
    <property type="component" value="Unassembled WGS sequence"/>
</dbReference>
<evidence type="ECO:0000313" key="1">
    <source>
        <dbReference type="EMBL" id="RXG28860.1"/>
    </source>
</evidence>
<sequence>MILYESKNIHAKSIKQSWRLCTFGTVLAQHYLKKNLKNYSYIFFLFFCGNLLAQTTETTEQEPDTTATEYYLVDGDSIARSAIFLDDVVVLGRLKFDDNTARRRYLILRRKTRKVWPYAKLAGERLVELNERLDSMKTKRDRKRYTKIIQRYVEDEFKEELKKLTRTEGQILVKLMYRQTGQTTFDLIKNYRSGLKAFLLNTTASFFDISLKEIYDPADVQEDYLIEDILQRSFQAKVLEPQDPAIDVNFLELENKWRKPSKGIK</sequence>
<evidence type="ECO:0000313" key="2">
    <source>
        <dbReference type="EMBL" id="SHH41888.1"/>
    </source>
</evidence>
<gene>
    <name evidence="1" type="ORF">DSM01_2321</name>
    <name evidence="2" type="ORF">SAMN04487999_0154</name>
</gene>
<name>A0A1M5SUG2_9FLAO</name>
<dbReference type="InterPro" id="IPR025636">
    <property type="entry name" value="DUF4294"/>
</dbReference>
<dbReference type="Proteomes" id="UP000184240">
    <property type="component" value="Unassembled WGS sequence"/>
</dbReference>
<reference evidence="1 4" key="3">
    <citation type="submission" date="2018-07" db="EMBL/GenBank/DDBJ databases">
        <title>Leeuwenhoekiella genomics.</title>
        <authorList>
            <person name="Tahon G."/>
            <person name="Willems A."/>
        </authorList>
    </citation>
    <scope>NUCLEOTIDE SEQUENCE [LARGE SCALE GENOMIC DNA]</scope>
    <source>
        <strain evidence="1 4">LMG 24856</strain>
    </source>
</reference>
<evidence type="ECO:0000313" key="3">
    <source>
        <dbReference type="Proteomes" id="UP000184240"/>
    </source>
</evidence>
<evidence type="ECO:0000313" key="4">
    <source>
        <dbReference type="Proteomes" id="UP000290037"/>
    </source>
</evidence>
<dbReference type="AlphaFoldDB" id="A0A1M5SUG2"/>
<keyword evidence="4" id="KW-1185">Reference proteome</keyword>
<organism evidence="2 3">
    <name type="scientific">Leeuwenhoekiella palythoae</name>
    <dbReference type="NCBI Taxonomy" id="573501"/>
    <lineage>
        <taxon>Bacteria</taxon>
        <taxon>Pseudomonadati</taxon>
        <taxon>Bacteroidota</taxon>
        <taxon>Flavobacteriia</taxon>
        <taxon>Flavobacteriales</taxon>
        <taxon>Flavobacteriaceae</taxon>
        <taxon>Leeuwenhoekiella</taxon>
    </lineage>
</organism>
<reference evidence="2" key="1">
    <citation type="submission" date="2016-11" db="EMBL/GenBank/DDBJ databases">
        <authorList>
            <person name="Jaros S."/>
            <person name="Januszkiewicz K."/>
            <person name="Wedrychowicz H."/>
        </authorList>
    </citation>
    <scope>NUCLEOTIDE SEQUENCE [LARGE SCALE GENOMIC DNA]</scope>
    <source>
        <strain evidence="2">DSM 19859</strain>
    </source>
</reference>
<dbReference type="Pfam" id="PF14127">
    <property type="entry name" value="DUF4294"/>
    <property type="match status" value="1"/>
</dbReference>
<evidence type="ECO:0008006" key="5">
    <source>
        <dbReference type="Google" id="ProtNLM"/>
    </source>
</evidence>
<dbReference type="EMBL" id="FQXT01000001">
    <property type="protein sequence ID" value="SHH41888.1"/>
    <property type="molecule type" value="Genomic_DNA"/>
</dbReference>
<accession>A0A1M5SUG2</accession>
<dbReference type="OrthoDB" id="1491885at2"/>
<reference evidence="3" key="2">
    <citation type="submission" date="2016-11" db="EMBL/GenBank/DDBJ databases">
        <authorList>
            <person name="Varghese N."/>
            <person name="Submissions S."/>
        </authorList>
    </citation>
    <scope>NUCLEOTIDE SEQUENCE [LARGE SCALE GENOMIC DNA]</scope>
    <source>
        <strain evidence="3">DSM 19859</strain>
    </source>
</reference>
<dbReference type="STRING" id="573501.SAMN04487999_0154"/>
<proteinExistence type="predicted"/>
<protein>
    <recommendedName>
        <fullName evidence="5">DUF4294 domain-containing protein</fullName>
    </recommendedName>
</protein>
<dbReference type="EMBL" id="QOVN01000004">
    <property type="protein sequence ID" value="RXG28860.1"/>
    <property type="molecule type" value="Genomic_DNA"/>
</dbReference>